<dbReference type="GO" id="GO:0000976">
    <property type="term" value="F:transcription cis-regulatory region binding"/>
    <property type="evidence" value="ECO:0007669"/>
    <property type="project" value="TreeGrafter"/>
</dbReference>
<dbReference type="Proteomes" id="UP000051494">
    <property type="component" value="Unassembled WGS sequence"/>
</dbReference>
<dbReference type="CDD" id="cd07153">
    <property type="entry name" value="Fur_like"/>
    <property type="match status" value="1"/>
</dbReference>
<comment type="cofactor">
    <cofactor evidence="1">
        <name>Mn(2+)</name>
        <dbReference type="ChEBI" id="CHEBI:29035"/>
    </cofactor>
    <cofactor evidence="1">
        <name>Fe(2+)</name>
        <dbReference type="ChEBI" id="CHEBI:29033"/>
    </cofactor>
    <text evidence="1">Binds 1 Mn(2+) or Fe(2+) ion per subunit.</text>
</comment>
<gene>
    <name evidence="3" type="primary">perR</name>
    <name evidence="2" type="synonym">fur</name>
    <name evidence="3" type="ORF">CC99x_00185</name>
    <name evidence="4" type="ORF">CC99x_006005</name>
</gene>
<keyword evidence="2" id="KW-0963">Cytoplasm</keyword>
<sequence length="131" mass="15251">MYEIESKLIEKSGLTATNQRIMILHFIYEIADHPTADDIIDWTQKHCPKISVATIYNTLNVFVEKGMIHAMSPPGSKTIYYDKNTHHHYHLVDTKTGKFQDIDAKSIQFSHQIEDYAVEKVDVFIYAHKKR</sequence>
<dbReference type="InterPro" id="IPR002481">
    <property type="entry name" value="FUR"/>
</dbReference>
<dbReference type="EMBL" id="LKHV01000001">
    <property type="protein sequence ID" value="KRG19964.1"/>
    <property type="molecule type" value="Genomic_DNA"/>
</dbReference>
<dbReference type="STRING" id="437022.CC99x_00185"/>
<dbReference type="AlphaFoldDB" id="A0A0Q9YHC2"/>
<dbReference type="GO" id="GO:0003700">
    <property type="term" value="F:DNA-binding transcription factor activity"/>
    <property type="evidence" value="ECO:0007669"/>
    <property type="project" value="UniProtKB-UniRule"/>
</dbReference>
<evidence type="ECO:0000256" key="2">
    <source>
        <dbReference type="RuleBase" id="RU364037"/>
    </source>
</evidence>
<dbReference type="GO" id="GO:0008270">
    <property type="term" value="F:zinc ion binding"/>
    <property type="evidence" value="ECO:0007669"/>
    <property type="project" value="TreeGrafter"/>
</dbReference>
<evidence type="ECO:0000313" key="5">
    <source>
        <dbReference type="Proteomes" id="UP000051494"/>
    </source>
</evidence>
<keyword evidence="2" id="KW-0678">Repressor</keyword>
<keyword evidence="1 2" id="KW-0408">Iron</keyword>
<dbReference type="GO" id="GO:0005737">
    <property type="term" value="C:cytoplasm"/>
    <property type="evidence" value="ECO:0007669"/>
    <property type="project" value="UniProtKB-SubCell"/>
</dbReference>
<evidence type="ECO:0000256" key="1">
    <source>
        <dbReference type="PIRSR" id="PIRSR602481-2"/>
    </source>
</evidence>
<keyword evidence="1 2" id="KW-0479">Metal-binding</keyword>
<dbReference type="Gene3D" id="1.10.10.10">
    <property type="entry name" value="Winged helix-like DNA-binding domain superfamily/Winged helix DNA-binding domain"/>
    <property type="match status" value="1"/>
</dbReference>
<keyword evidence="2" id="KW-0804">Transcription</keyword>
<feature type="binding site" evidence="1">
    <location>
        <position position="87"/>
    </location>
    <ligand>
        <name>Fe cation</name>
        <dbReference type="ChEBI" id="CHEBI:24875"/>
    </ligand>
</feature>
<proteinExistence type="inferred from homology"/>
<dbReference type="InterPro" id="IPR036390">
    <property type="entry name" value="WH_DNA-bd_sf"/>
</dbReference>
<dbReference type="SUPFAM" id="SSF46785">
    <property type="entry name" value="Winged helix' DNA-binding domain"/>
    <property type="match status" value="1"/>
</dbReference>
<keyword evidence="2" id="KW-0238">DNA-binding</keyword>
<comment type="caution">
    <text evidence="3">The sequence shown here is derived from an EMBL/GenBank/DDBJ whole genome shotgun (WGS) entry which is preliminary data.</text>
</comment>
<dbReference type="RefSeq" id="WP_057622697.1">
    <property type="nucleotide sequence ID" value="NZ_LKHV02000001.1"/>
</dbReference>
<organism evidence="3">
    <name type="scientific">Candidatus Berkiella cookevillensis</name>
    <dbReference type="NCBI Taxonomy" id="437022"/>
    <lineage>
        <taxon>Bacteria</taxon>
        <taxon>Pseudomonadati</taxon>
        <taxon>Pseudomonadota</taxon>
        <taxon>Gammaproteobacteria</taxon>
        <taxon>Candidatus Berkiellales</taxon>
        <taxon>Candidatus Berkiellaceae</taxon>
        <taxon>Candidatus Berkiella</taxon>
    </lineage>
</organism>
<protein>
    <recommendedName>
        <fullName evidence="2">Ferric uptake regulation protein</fullName>
    </recommendedName>
</protein>
<comment type="subcellular location">
    <subcellularLocation>
        <location evidence="2">Cytoplasm</location>
    </subcellularLocation>
</comment>
<dbReference type="GO" id="GO:1900376">
    <property type="term" value="P:regulation of secondary metabolite biosynthetic process"/>
    <property type="evidence" value="ECO:0007669"/>
    <property type="project" value="TreeGrafter"/>
</dbReference>
<dbReference type="OrthoDB" id="8659436at2"/>
<dbReference type="PANTHER" id="PTHR33202:SF7">
    <property type="entry name" value="FERRIC UPTAKE REGULATION PROTEIN"/>
    <property type="match status" value="1"/>
</dbReference>
<keyword evidence="2" id="KW-0805">Transcription regulation</keyword>
<reference evidence="4" key="3">
    <citation type="submission" date="2021-06" db="EMBL/GenBank/DDBJ databases">
        <title>Genomic Description and Analysis of Intracellular Bacteria, Candidatus Berkiella cookevillensis and Candidatus Berkiella aquae.</title>
        <authorList>
            <person name="Kidane D.T."/>
            <person name="Mehari Y.T."/>
            <person name="Rice F.C."/>
            <person name="Arivett B.A."/>
            <person name="Farone A.L."/>
            <person name="Berk S.G."/>
            <person name="Farone M.B."/>
        </authorList>
    </citation>
    <scope>NUCLEOTIDE SEQUENCE</scope>
    <source>
        <strain evidence="4">CC99</strain>
    </source>
</reference>
<dbReference type="EMBL" id="LKHV02000001">
    <property type="protein sequence ID" value="MCS5708458.1"/>
    <property type="molecule type" value="Genomic_DNA"/>
</dbReference>
<comment type="similarity">
    <text evidence="2">Belongs to the Fur family.</text>
</comment>
<name>A0A0Q9YHC2_9GAMM</name>
<dbReference type="GO" id="GO:0045892">
    <property type="term" value="P:negative regulation of DNA-templated transcription"/>
    <property type="evidence" value="ECO:0007669"/>
    <property type="project" value="TreeGrafter"/>
</dbReference>
<keyword evidence="5" id="KW-1185">Reference proteome</keyword>
<comment type="subunit">
    <text evidence="2">Homodimer.</text>
</comment>
<evidence type="ECO:0000313" key="3">
    <source>
        <dbReference type="EMBL" id="KRG19964.1"/>
    </source>
</evidence>
<evidence type="ECO:0000313" key="4">
    <source>
        <dbReference type="EMBL" id="MCS5708458.1"/>
    </source>
</evidence>
<dbReference type="PANTHER" id="PTHR33202">
    <property type="entry name" value="ZINC UPTAKE REGULATION PROTEIN"/>
    <property type="match status" value="1"/>
</dbReference>
<reference evidence="3" key="1">
    <citation type="submission" date="2015-09" db="EMBL/GenBank/DDBJ databases">
        <title>Draft Genome Sequences of Two Novel Amoeba-resistant Intranuclear Bacteria, Candidatus Berkiella cookevillensis and Candidatus Berkiella aquae.</title>
        <authorList>
            <person name="Mehari Y.T."/>
            <person name="Arivett B.A."/>
            <person name="Farone A.L."/>
            <person name="Gunderson J.H."/>
            <person name="Farone M.B."/>
        </authorList>
    </citation>
    <scope>NUCLEOTIDE SEQUENCE [LARGE SCALE GENOMIC DNA]</scope>
    <source>
        <strain evidence="3">CC99</strain>
    </source>
</reference>
<dbReference type="Pfam" id="PF01475">
    <property type="entry name" value="FUR"/>
    <property type="match status" value="1"/>
</dbReference>
<reference evidence="4" key="2">
    <citation type="journal article" date="2016" name="Genome Announc.">
        <title>Draft Genome Sequences of Two Novel Amoeba-Resistant Intranuclear Bacteria, 'Candidatus Berkiella cookevillensis' and 'Candidatus Berkiella aquae'.</title>
        <authorList>
            <person name="Mehari Y.T."/>
            <person name="Arivett B.A."/>
            <person name="Farone A.L."/>
            <person name="Gunderson J.H."/>
            <person name="Farone M.B."/>
        </authorList>
    </citation>
    <scope>NUCLEOTIDE SEQUENCE</scope>
    <source>
        <strain evidence="4">CC99</strain>
    </source>
</reference>
<keyword evidence="2" id="KW-0862">Zinc</keyword>
<accession>A0A0Q9YHC2</accession>
<dbReference type="InterPro" id="IPR036388">
    <property type="entry name" value="WH-like_DNA-bd_sf"/>
</dbReference>